<keyword evidence="1" id="KW-0812">Transmembrane</keyword>
<gene>
    <name evidence="2" type="ORF">BKA03_002516</name>
</gene>
<accession>A0A7Y9ZBL3</accession>
<protein>
    <submittedName>
        <fullName evidence="2">Uncharacterized protein</fullName>
    </submittedName>
</protein>
<proteinExistence type="predicted"/>
<keyword evidence="1" id="KW-0472">Membrane</keyword>
<keyword evidence="1" id="KW-1133">Transmembrane helix</keyword>
<name>A0A7Y9ZBL3_9MICO</name>
<dbReference type="Proteomes" id="UP000547973">
    <property type="component" value="Unassembled WGS sequence"/>
</dbReference>
<reference evidence="2 3" key="1">
    <citation type="submission" date="2020-07" db="EMBL/GenBank/DDBJ databases">
        <title>Sequencing the genomes of 1000 actinobacteria strains.</title>
        <authorList>
            <person name="Klenk H.-P."/>
        </authorList>
    </citation>
    <scope>NUCLEOTIDE SEQUENCE [LARGE SCALE GENOMIC DNA]</scope>
    <source>
        <strain evidence="2 3">DSM 19970</strain>
    </source>
</reference>
<evidence type="ECO:0000313" key="3">
    <source>
        <dbReference type="Proteomes" id="UP000547973"/>
    </source>
</evidence>
<organism evidence="2 3">
    <name type="scientific">Demequina lutea</name>
    <dbReference type="NCBI Taxonomy" id="431489"/>
    <lineage>
        <taxon>Bacteria</taxon>
        <taxon>Bacillati</taxon>
        <taxon>Actinomycetota</taxon>
        <taxon>Actinomycetes</taxon>
        <taxon>Micrococcales</taxon>
        <taxon>Demequinaceae</taxon>
        <taxon>Demequina</taxon>
    </lineage>
</organism>
<keyword evidence="3" id="KW-1185">Reference proteome</keyword>
<dbReference type="EMBL" id="JACBZO010000001">
    <property type="protein sequence ID" value="NYI42397.1"/>
    <property type="molecule type" value="Genomic_DNA"/>
</dbReference>
<feature type="transmembrane region" description="Helical" evidence="1">
    <location>
        <begin position="119"/>
        <end position="141"/>
    </location>
</feature>
<evidence type="ECO:0000256" key="1">
    <source>
        <dbReference type="SAM" id="Phobius"/>
    </source>
</evidence>
<comment type="caution">
    <text evidence="2">The sequence shown here is derived from an EMBL/GenBank/DDBJ whole genome shotgun (WGS) entry which is preliminary data.</text>
</comment>
<evidence type="ECO:0000313" key="2">
    <source>
        <dbReference type="EMBL" id="NYI42397.1"/>
    </source>
</evidence>
<dbReference type="AlphaFoldDB" id="A0A7Y9ZBL3"/>
<dbReference type="RefSeq" id="WP_152649463.1">
    <property type="nucleotide sequence ID" value="NZ_BBRC01000002.1"/>
</dbReference>
<dbReference type="OrthoDB" id="2273115at2"/>
<sequence>MNELMRELLAWVEENPGVQFAVWENDVVARGVRAEDALRAAQWLYERESVNTEMSFWDGGTPFTPLTLTAQGVAELEDIRNPAPSPVGNVVNYLGNNNQTHTGVGDINPNDGRANGLRLAIIPAVIGAIAILISAVLTILFR</sequence>